<dbReference type="EMBL" id="OC320513">
    <property type="protein sequence ID" value="CAD7408251.1"/>
    <property type="molecule type" value="Genomic_DNA"/>
</dbReference>
<gene>
    <name evidence="2" type="ORF">TCEB3V08_LOCUS9442</name>
</gene>
<dbReference type="AlphaFoldDB" id="A0A7R9D830"/>
<organism evidence="2">
    <name type="scientific">Timema cristinae</name>
    <name type="common">Walking stick</name>
    <dbReference type="NCBI Taxonomy" id="61476"/>
    <lineage>
        <taxon>Eukaryota</taxon>
        <taxon>Metazoa</taxon>
        <taxon>Ecdysozoa</taxon>
        <taxon>Arthropoda</taxon>
        <taxon>Hexapoda</taxon>
        <taxon>Insecta</taxon>
        <taxon>Pterygota</taxon>
        <taxon>Neoptera</taxon>
        <taxon>Polyneoptera</taxon>
        <taxon>Phasmatodea</taxon>
        <taxon>Timematodea</taxon>
        <taxon>Timematoidea</taxon>
        <taxon>Timematidae</taxon>
        <taxon>Timema</taxon>
    </lineage>
</organism>
<feature type="compositionally biased region" description="Polar residues" evidence="1">
    <location>
        <begin position="371"/>
        <end position="392"/>
    </location>
</feature>
<feature type="compositionally biased region" description="Basic and acidic residues" evidence="1">
    <location>
        <begin position="355"/>
        <end position="366"/>
    </location>
</feature>
<reference evidence="2" key="1">
    <citation type="submission" date="2020-11" db="EMBL/GenBank/DDBJ databases">
        <authorList>
            <person name="Tran Van P."/>
        </authorList>
    </citation>
    <scope>NUCLEOTIDE SEQUENCE</scope>
</reference>
<feature type="region of interest" description="Disordered" evidence="1">
    <location>
        <begin position="96"/>
        <end position="119"/>
    </location>
</feature>
<accession>A0A7R9D830</accession>
<proteinExistence type="predicted"/>
<protein>
    <submittedName>
        <fullName evidence="2">Uncharacterized protein</fullName>
    </submittedName>
</protein>
<name>A0A7R9D830_TIMCR</name>
<feature type="region of interest" description="Disordered" evidence="1">
    <location>
        <begin position="442"/>
        <end position="497"/>
    </location>
</feature>
<evidence type="ECO:0000256" key="1">
    <source>
        <dbReference type="SAM" id="MobiDB-lite"/>
    </source>
</evidence>
<sequence length="497" mass="56226">MPFGRMLEDILASALESLLTSFGRGGVHPDICVSDHSPILLTPIQKPPSRAQVPHCMLKLIDWDKFCELTLFKRFVLLMSIPADYLSSKREALINDSQKHDSQELTQESPWPKLDSDSEMLEEHEDPIVGIPCLLNTELPAQDIVSKENKSSESYQNMKCTQMRKLVDNTYTDADGFLCTRKEYVCETIEEMEYDDGKESRIDLKIQKMSDLEDLQLKEKKDNIVSEIKENNTENKQKFGLNCSEFQDIKDKSGLIINMETDVSNDIKKKNLEEVKQIKSNTLNTNTSETGGTYVKADNNEEGNIDFKTKLGEVGIDNNPVNPNKHDAKKDVSNDVKCIMTKEEKCESNTIKFKEKKESEEKEGKSRKTKQQQNSSISVKVNMTQVQEQTTGKKIRSKGKPNADTAKNIKNEEKPNETIVKEIRSQEKPKAKIVKEIKSKEKPNAKTVTEIKNKEEPIAVDKEESVAGKRPNFSKTAPADYAGAISRTTSHSQAQLQ</sequence>
<feature type="compositionally biased region" description="Basic and acidic residues" evidence="1">
    <location>
        <begin position="442"/>
        <end position="467"/>
    </location>
</feature>
<evidence type="ECO:0000313" key="2">
    <source>
        <dbReference type="EMBL" id="CAD7408251.1"/>
    </source>
</evidence>
<feature type="region of interest" description="Disordered" evidence="1">
    <location>
        <begin position="355"/>
        <end position="430"/>
    </location>
</feature>
<feature type="compositionally biased region" description="Basic and acidic residues" evidence="1">
    <location>
        <begin position="407"/>
        <end position="430"/>
    </location>
</feature>
<feature type="compositionally biased region" description="Polar residues" evidence="1">
    <location>
        <begin position="486"/>
        <end position="497"/>
    </location>
</feature>